<organism evidence="2 3">
    <name type="scientific">Lagenidium giganteum</name>
    <dbReference type="NCBI Taxonomy" id="4803"/>
    <lineage>
        <taxon>Eukaryota</taxon>
        <taxon>Sar</taxon>
        <taxon>Stramenopiles</taxon>
        <taxon>Oomycota</taxon>
        <taxon>Peronosporomycetes</taxon>
        <taxon>Pythiales</taxon>
        <taxon>Pythiaceae</taxon>
    </lineage>
</organism>
<feature type="region of interest" description="Disordered" evidence="1">
    <location>
        <begin position="156"/>
        <end position="196"/>
    </location>
</feature>
<reference evidence="2" key="2">
    <citation type="journal article" date="2023" name="Microbiol Resour">
        <title>Decontamination and Annotation of the Draft Genome Sequence of the Oomycete Lagenidium giganteum ARSEF 373.</title>
        <authorList>
            <person name="Morgan W.R."/>
            <person name="Tartar A."/>
        </authorList>
    </citation>
    <scope>NUCLEOTIDE SEQUENCE</scope>
    <source>
        <strain evidence="2">ARSEF 373</strain>
    </source>
</reference>
<sequence length="196" mass="20913">MIYVEAERRGNPVSEESDILRELLLENELASPHQFSSGSTKSVSSGKRSHVDISIPPICFESAQIQRLQPPPSIRGTPSLLHTPTGGHSLFFGSSSLSSSSLSSSLLHSSSTSSSSTPSSQIINAIISPPRVFIQEFARLPPPFFHDSILDNDNCDARPVKSIPSPPSSSTMSSTAVTPSSTTVSPHRLTSFPLLS</sequence>
<proteinExistence type="predicted"/>
<protein>
    <submittedName>
        <fullName evidence="2">Uncharacterized protein</fullName>
    </submittedName>
</protein>
<keyword evidence="3" id="KW-1185">Reference proteome</keyword>
<reference evidence="2" key="1">
    <citation type="submission" date="2022-11" db="EMBL/GenBank/DDBJ databases">
        <authorList>
            <person name="Morgan W.R."/>
            <person name="Tartar A."/>
        </authorList>
    </citation>
    <scope>NUCLEOTIDE SEQUENCE</scope>
    <source>
        <strain evidence="2">ARSEF 373</strain>
    </source>
</reference>
<feature type="compositionally biased region" description="Low complexity" evidence="1">
    <location>
        <begin position="160"/>
        <end position="186"/>
    </location>
</feature>
<accession>A0AAV2YSN3</accession>
<name>A0AAV2YSN3_9STRA</name>
<comment type="caution">
    <text evidence="2">The sequence shown here is derived from an EMBL/GenBank/DDBJ whole genome shotgun (WGS) entry which is preliminary data.</text>
</comment>
<dbReference type="EMBL" id="DAKRPA010000174">
    <property type="protein sequence ID" value="DAZ96222.1"/>
    <property type="molecule type" value="Genomic_DNA"/>
</dbReference>
<dbReference type="Proteomes" id="UP001146120">
    <property type="component" value="Unassembled WGS sequence"/>
</dbReference>
<evidence type="ECO:0000313" key="2">
    <source>
        <dbReference type="EMBL" id="DAZ96222.1"/>
    </source>
</evidence>
<dbReference type="AlphaFoldDB" id="A0AAV2YSN3"/>
<evidence type="ECO:0000313" key="3">
    <source>
        <dbReference type="Proteomes" id="UP001146120"/>
    </source>
</evidence>
<evidence type="ECO:0000256" key="1">
    <source>
        <dbReference type="SAM" id="MobiDB-lite"/>
    </source>
</evidence>
<gene>
    <name evidence="2" type="ORF">N0F65_012584</name>
</gene>